<gene>
    <name evidence="1" type="ORF">JI435_400280</name>
</gene>
<name>A0A7U2HTE4_PHANO</name>
<reference evidence="2" key="1">
    <citation type="journal article" date="2021" name="BMC Genomics">
        <title>Chromosome-level genome assembly and manually-curated proteome of model necrotroph Parastagonospora nodorum Sn15 reveals a genome-wide trove of candidate effector homologs, and redundancy of virulence-related functions within an accessory chromosome.</title>
        <authorList>
            <person name="Bertazzoni S."/>
            <person name="Jones D.A.B."/>
            <person name="Phan H.T."/>
            <person name="Tan K.-C."/>
            <person name="Hane J.K."/>
        </authorList>
    </citation>
    <scope>NUCLEOTIDE SEQUENCE [LARGE SCALE GENOMIC DNA]</scope>
    <source>
        <strain evidence="2">SN15 / ATCC MYA-4574 / FGSC 10173)</strain>
    </source>
</reference>
<protein>
    <submittedName>
        <fullName evidence="1">Uncharacterized protein</fullName>
    </submittedName>
</protein>
<evidence type="ECO:0000313" key="2">
    <source>
        <dbReference type="Proteomes" id="UP000663193"/>
    </source>
</evidence>
<dbReference type="AlphaFoldDB" id="A0A7U2HTE4"/>
<organism evidence="1 2">
    <name type="scientific">Phaeosphaeria nodorum (strain SN15 / ATCC MYA-4574 / FGSC 10173)</name>
    <name type="common">Glume blotch fungus</name>
    <name type="synonym">Parastagonospora nodorum</name>
    <dbReference type="NCBI Taxonomy" id="321614"/>
    <lineage>
        <taxon>Eukaryota</taxon>
        <taxon>Fungi</taxon>
        <taxon>Dikarya</taxon>
        <taxon>Ascomycota</taxon>
        <taxon>Pezizomycotina</taxon>
        <taxon>Dothideomycetes</taxon>
        <taxon>Pleosporomycetidae</taxon>
        <taxon>Pleosporales</taxon>
        <taxon>Pleosporineae</taxon>
        <taxon>Phaeosphaeriaceae</taxon>
        <taxon>Parastagonospora</taxon>
    </lineage>
</organism>
<dbReference type="Proteomes" id="UP000663193">
    <property type="component" value="Chromosome 1"/>
</dbReference>
<dbReference type="VEuPathDB" id="FungiDB:JI435_400280"/>
<keyword evidence="2" id="KW-1185">Reference proteome</keyword>
<dbReference type="EMBL" id="CP069023">
    <property type="protein sequence ID" value="QRC90148.1"/>
    <property type="molecule type" value="Genomic_DNA"/>
</dbReference>
<accession>A0A7U2HTE4</accession>
<proteinExistence type="predicted"/>
<evidence type="ECO:0000313" key="1">
    <source>
        <dbReference type="EMBL" id="QRC90148.1"/>
    </source>
</evidence>
<sequence>MEVQSLWGGGIYYVLETVWRTVVFDGWKIKAGVYFGFRLHSACVGSWNGYGGRISSSRTSWRMKYESV</sequence>